<keyword evidence="1" id="KW-0732">Signal</keyword>
<feature type="chain" id="PRO_5043550709" evidence="1">
    <location>
        <begin position="38"/>
        <end position="110"/>
    </location>
</feature>
<sequence>MIDWGVHGNRTPPAATWRELICSILILYQLLNRPVTAAGASLCARRDTDGAVEDLGPNELENVEEETLAPRCSLHRFPSASSPVTRQLFPEMDPALTPLVTRGDASEVDG</sequence>
<dbReference type="Proteomes" id="UP001497482">
    <property type="component" value="Chromosome 2"/>
</dbReference>
<proteinExistence type="predicted"/>
<keyword evidence="3" id="KW-1185">Reference proteome</keyword>
<evidence type="ECO:0000313" key="3">
    <source>
        <dbReference type="Proteomes" id="UP001497482"/>
    </source>
</evidence>
<organism evidence="2 3">
    <name type="scientific">Knipowitschia caucasica</name>
    <name type="common">Caucasian dwarf goby</name>
    <name type="synonym">Pomatoschistus caucasicus</name>
    <dbReference type="NCBI Taxonomy" id="637954"/>
    <lineage>
        <taxon>Eukaryota</taxon>
        <taxon>Metazoa</taxon>
        <taxon>Chordata</taxon>
        <taxon>Craniata</taxon>
        <taxon>Vertebrata</taxon>
        <taxon>Euteleostomi</taxon>
        <taxon>Actinopterygii</taxon>
        <taxon>Neopterygii</taxon>
        <taxon>Teleostei</taxon>
        <taxon>Neoteleostei</taxon>
        <taxon>Acanthomorphata</taxon>
        <taxon>Gobiaria</taxon>
        <taxon>Gobiiformes</taxon>
        <taxon>Gobioidei</taxon>
        <taxon>Gobiidae</taxon>
        <taxon>Gobiinae</taxon>
        <taxon>Knipowitschia</taxon>
    </lineage>
</organism>
<evidence type="ECO:0000313" key="2">
    <source>
        <dbReference type="EMBL" id="CAL1592727.1"/>
    </source>
</evidence>
<accession>A0AAV2KRX1</accession>
<name>A0AAV2KRX1_KNICA</name>
<gene>
    <name evidence="2" type="ORF">KC01_LOCUS21941</name>
</gene>
<protein>
    <submittedName>
        <fullName evidence="2">Uncharacterized protein</fullName>
    </submittedName>
</protein>
<reference evidence="2 3" key="1">
    <citation type="submission" date="2024-04" db="EMBL/GenBank/DDBJ databases">
        <authorList>
            <person name="Waldvogel A.-M."/>
            <person name="Schoenle A."/>
        </authorList>
    </citation>
    <scope>NUCLEOTIDE SEQUENCE [LARGE SCALE GENOMIC DNA]</scope>
</reference>
<feature type="signal peptide" evidence="1">
    <location>
        <begin position="1"/>
        <end position="37"/>
    </location>
</feature>
<dbReference type="EMBL" id="OZ035824">
    <property type="protein sequence ID" value="CAL1592727.1"/>
    <property type="molecule type" value="Genomic_DNA"/>
</dbReference>
<dbReference type="AlphaFoldDB" id="A0AAV2KRX1"/>
<evidence type="ECO:0000256" key="1">
    <source>
        <dbReference type="SAM" id="SignalP"/>
    </source>
</evidence>